<keyword evidence="1" id="KW-0732">Signal</keyword>
<sequence>MLFSTFFAVLLASATLVAAFPLKEKHPALCAATVPIDLKLPVGNATEILAILGFGEAGTLHVKLDRTPNSPVLVMGHHVDT</sequence>
<keyword evidence="3" id="KW-1185">Reference proteome</keyword>
<proteinExistence type="predicted"/>
<dbReference type="EMBL" id="JAAMPI010000030">
    <property type="protein sequence ID" value="KAF4637237.1"/>
    <property type="molecule type" value="Genomic_DNA"/>
</dbReference>
<dbReference type="Proteomes" id="UP000566819">
    <property type="component" value="Unassembled WGS sequence"/>
</dbReference>
<feature type="chain" id="PRO_5034171122" evidence="1">
    <location>
        <begin position="20"/>
        <end position="81"/>
    </location>
</feature>
<feature type="signal peptide" evidence="1">
    <location>
        <begin position="1"/>
        <end position="19"/>
    </location>
</feature>
<gene>
    <name evidence="2" type="ORF">G7Y89_g857</name>
</gene>
<dbReference type="AlphaFoldDB" id="A0A8H4RZ83"/>
<evidence type="ECO:0000256" key="1">
    <source>
        <dbReference type="SAM" id="SignalP"/>
    </source>
</evidence>
<comment type="caution">
    <text evidence="2">The sequence shown here is derived from an EMBL/GenBank/DDBJ whole genome shotgun (WGS) entry which is preliminary data.</text>
</comment>
<evidence type="ECO:0000313" key="3">
    <source>
        <dbReference type="Proteomes" id="UP000566819"/>
    </source>
</evidence>
<protein>
    <submittedName>
        <fullName evidence="2">Uncharacterized protein</fullName>
    </submittedName>
</protein>
<reference evidence="2 3" key="1">
    <citation type="submission" date="2020-03" db="EMBL/GenBank/DDBJ databases">
        <title>Draft Genome Sequence of Cudoniella acicularis.</title>
        <authorList>
            <person name="Buettner E."/>
            <person name="Kellner H."/>
        </authorList>
    </citation>
    <scope>NUCLEOTIDE SEQUENCE [LARGE SCALE GENOMIC DNA]</scope>
    <source>
        <strain evidence="2 3">DSM 108380</strain>
    </source>
</reference>
<name>A0A8H4RZ83_9HELO</name>
<evidence type="ECO:0000313" key="2">
    <source>
        <dbReference type="EMBL" id="KAF4637237.1"/>
    </source>
</evidence>
<accession>A0A8H4RZ83</accession>
<organism evidence="2 3">
    <name type="scientific">Cudoniella acicularis</name>
    <dbReference type="NCBI Taxonomy" id="354080"/>
    <lineage>
        <taxon>Eukaryota</taxon>
        <taxon>Fungi</taxon>
        <taxon>Dikarya</taxon>
        <taxon>Ascomycota</taxon>
        <taxon>Pezizomycotina</taxon>
        <taxon>Leotiomycetes</taxon>
        <taxon>Helotiales</taxon>
        <taxon>Tricladiaceae</taxon>
        <taxon>Cudoniella</taxon>
    </lineage>
</organism>